<reference evidence="6 7" key="1">
    <citation type="submission" date="2017-09" db="EMBL/GenBank/DDBJ databases">
        <title>Complete genome sequence of Verrucomicrobial strain HZ-65, isolated from freshwater.</title>
        <authorList>
            <person name="Choi A."/>
        </authorList>
    </citation>
    <scope>NUCLEOTIDE SEQUENCE [LARGE SCALE GENOMIC DNA]</scope>
    <source>
        <strain evidence="6 7">HZ-65</strain>
    </source>
</reference>
<name>A0A290Q1K8_9BACT</name>
<dbReference type="Pfam" id="PF03544">
    <property type="entry name" value="TonB_C"/>
    <property type="match status" value="1"/>
</dbReference>
<evidence type="ECO:0000313" key="6">
    <source>
        <dbReference type="EMBL" id="ATC62519.1"/>
    </source>
</evidence>
<evidence type="ECO:0000256" key="3">
    <source>
        <dbReference type="ARBA" id="ARBA00022989"/>
    </source>
</evidence>
<dbReference type="EMBL" id="CP023344">
    <property type="protein sequence ID" value="ATC62519.1"/>
    <property type="molecule type" value="Genomic_DNA"/>
</dbReference>
<accession>A0A290Q1K8</accession>
<protein>
    <recommendedName>
        <fullName evidence="5">TonB C-terminal domain-containing protein</fullName>
    </recommendedName>
</protein>
<keyword evidence="7" id="KW-1185">Reference proteome</keyword>
<dbReference type="InterPro" id="IPR006260">
    <property type="entry name" value="TonB/TolA_C"/>
</dbReference>
<dbReference type="Proteomes" id="UP000217265">
    <property type="component" value="Chromosome"/>
</dbReference>
<gene>
    <name evidence="6" type="ORF">CMV30_00195</name>
</gene>
<dbReference type="NCBIfam" id="TIGR01352">
    <property type="entry name" value="tonB_Cterm"/>
    <property type="match status" value="1"/>
</dbReference>
<keyword evidence="2" id="KW-0812">Transmembrane</keyword>
<comment type="subcellular location">
    <subcellularLocation>
        <location evidence="1">Membrane</location>
        <topology evidence="1">Single-pass membrane protein</topology>
    </subcellularLocation>
</comment>
<sequence length="141" mass="15151">MMRILAIVGICTVCGCSQPRKVELWPNTGGGISYGTPSVEVTLSNLTKVDRAPSPTTPLELLFVFPPESAAWLGMPCSVTAEISIRSDGTVDSVSVTNSSRKEFEHLVQSAAMNARFTPAILGNRPVNCVAEYRFSFNGAR</sequence>
<dbReference type="Gene3D" id="3.30.1150.10">
    <property type="match status" value="1"/>
</dbReference>
<keyword evidence="4" id="KW-0472">Membrane</keyword>
<dbReference type="InterPro" id="IPR037682">
    <property type="entry name" value="TonB_C"/>
</dbReference>
<evidence type="ECO:0000256" key="1">
    <source>
        <dbReference type="ARBA" id="ARBA00004167"/>
    </source>
</evidence>
<dbReference type="GO" id="GO:0055085">
    <property type="term" value="P:transmembrane transport"/>
    <property type="evidence" value="ECO:0007669"/>
    <property type="project" value="InterPro"/>
</dbReference>
<dbReference type="AlphaFoldDB" id="A0A290Q1K8"/>
<keyword evidence="3" id="KW-1133">Transmembrane helix</keyword>
<dbReference type="KEGG" id="vbh:CMV30_00195"/>
<evidence type="ECO:0000256" key="2">
    <source>
        <dbReference type="ARBA" id="ARBA00022692"/>
    </source>
</evidence>
<evidence type="ECO:0000259" key="5">
    <source>
        <dbReference type="Pfam" id="PF03544"/>
    </source>
</evidence>
<dbReference type="PROSITE" id="PS51257">
    <property type="entry name" value="PROKAR_LIPOPROTEIN"/>
    <property type="match status" value="1"/>
</dbReference>
<dbReference type="SUPFAM" id="SSF74653">
    <property type="entry name" value="TolA/TonB C-terminal domain"/>
    <property type="match status" value="1"/>
</dbReference>
<evidence type="ECO:0000256" key="4">
    <source>
        <dbReference type="ARBA" id="ARBA00023136"/>
    </source>
</evidence>
<feature type="domain" description="TonB C-terminal" evidence="5">
    <location>
        <begin position="67"/>
        <end position="138"/>
    </location>
</feature>
<proteinExistence type="predicted"/>
<evidence type="ECO:0000313" key="7">
    <source>
        <dbReference type="Proteomes" id="UP000217265"/>
    </source>
</evidence>
<organism evidence="6 7">
    <name type="scientific">Nibricoccus aquaticus</name>
    <dbReference type="NCBI Taxonomy" id="2576891"/>
    <lineage>
        <taxon>Bacteria</taxon>
        <taxon>Pseudomonadati</taxon>
        <taxon>Verrucomicrobiota</taxon>
        <taxon>Opitutia</taxon>
        <taxon>Opitutales</taxon>
        <taxon>Opitutaceae</taxon>
        <taxon>Nibricoccus</taxon>
    </lineage>
</organism>
<dbReference type="GO" id="GO:0016020">
    <property type="term" value="C:membrane"/>
    <property type="evidence" value="ECO:0007669"/>
    <property type="project" value="UniProtKB-SubCell"/>
</dbReference>